<accession>A0ABW7PX99</accession>
<evidence type="ECO:0000256" key="3">
    <source>
        <dbReference type="ARBA" id="ARBA00022475"/>
    </source>
</evidence>
<feature type="chain" id="PRO_5047385109" evidence="12">
    <location>
        <begin position="25"/>
        <end position="408"/>
    </location>
</feature>
<feature type="domain" description="Cytochrome c" evidence="13">
    <location>
        <begin position="297"/>
        <end position="387"/>
    </location>
</feature>
<keyword evidence="15" id="KW-1185">Reference proteome</keyword>
<evidence type="ECO:0000256" key="4">
    <source>
        <dbReference type="ARBA" id="ARBA00022617"/>
    </source>
</evidence>
<evidence type="ECO:0000256" key="10">
    <source>
        <dbReference type="ARBA" id="ARBA00023136"/>
    </source>
</evidence>
<evidence type="ECO:0000256" key="1">
    <source>
        <dbReference type="ARBA" id="ARBA00004236"/>
    </source>
</evidence>
<comment type="subcellular location">
    <subcellularLocation>
        <location evidence="1">Cell membrane</location>
    </subcellularLocation>
</comment>
<dbReference type="RefSeq" id="WP_397215192.1">
    <property type="nucleotide sequence ID" value="NZ_JBGFSN010000004.1"/>
</dbReference>
<keyword evidence="4 11" id="KW-0349">Heme</keyword>
<dbReference type="PANTHER" id="PTHR35008">
    <property type="entry name" value="BLL4482 PROTEIN-RELATED"/>
    <property type="match status" value="1"/>
</dbReference>
<organism evidence="14 15">
    <name type="scientific">Pantoea osteomyelitidis</name>
    <dbReference type="NCBI Taxonomy" id="3230026"/>
    <lineage>
        <taxon>Bacteria</taxon>
        <taxon>Pseudomonadati</taxon>
        <taxon>Pseudomonadota</taxon>
        <taxon>Gammaproteobacteria</taxon>
        <taxon>Enterobacterales</taxon>
        <taxon>Erwiniaceae</taxon>
        <taxon>Pantoea</taxon>
    </lineage>
</organism>
<reference evidence="14 15" key="1">
    <citation type="submission" date="2024-08" db="EMBL/GenBank/DDBJ databases">
        <title>Pantoea ronii - a newly identified human opportunistic pathogen.</title>
        <authorList>
            <person name="Keidar-Friedman D."/>
            <person name="Sorek N."/>
            <person name="Leshin-Carmel D."/>
            <person name="Tsur A."/>
            <person name="Amsalem M."/>
            <person name="Tolkach D."/>
            <person name="Brosh-Nissimov T."/>
        </authorList>
    </citation>
    <scope>NUCLEOTIDE SEQUENCE [LARGE SCALE GENOMIC DNA]</scope>
    <source>
        <strain evidence="14 15">AA23256</strain>
    </source>
</reference>
<feature type="domain" description="Cytochrome c" evidence="13">
    <location>
        <begin position="29"/>
        <end position="132"/>
    </location>
</feature>
<dbReference type="PIRSF" id="PIRSF000018">
    <property type="entry name" value="Mb_ADH_cyt_c"/>
    <property type="match status" value="1"/>
</dbReference>
<dbReference type="PROSITE" id="PS51007">
    <property type="entry name" value="CYTC"/>
    <property type="match status" value="3"/>
</dbReference>
<dbReference type="PRINTS" id="PR00605">
    <property type="entry name" value="CYTCHROMECIC"/>
</dbReference>
<evidence type="ECO:0000256" key="9">
    <source>
        <dbReference type="ARBA" id="ARBA00023004"/>
    </source>
</evidence>
<keyword evidence="3" id="KW-1003">Cell membrane</keyword>
<dbReference type="InterPro" id="IPR008168">
    <property type="entry name" value="Cyt_C_IC"/>
</dbReference>
<dbReference type="Proteomes" id="UP001611251">
    <property type="component" value="Unassembled WGS sequence"/>
</dbReference>
<evidence type="ECO:0000256" key="5">
    <source>
        <dbReference type="ARBA" id="ARBA00022723"/>
    </source>
</evidence>
<dbReference type="Pfam" id="PF00034">
    <property type="entry name" value="Cytochrom_C"/>
    <property type="match status" value="2"/>
</dbReference>
<feature type="domain" description="Cytochrome c" evidence="13">
    <location>
        <begin position="174"/>
        <end position="282"/>
    </location>
</feature>
<keyword evidence="10" id="KW-0472">Membrane</keyword>
<name>A0ABW7PX99_9GAMM</name>
<keyword evidence="6 12" id="KW-0732">Signal</keyword>
<dbReference type="EMBL" id="JBGFSN010000004">
    <property type="protein sequence ID" value="MFH8134955.1"/>
    <property type="molecule type" value="Genomic_DNA"/>
</dbReference>
<protein>
    <submittedName>
        <fullName evidence="14">C-type cytochrome</fullName>
    </submittedName>
</protein>
<dbReference type="PANTHER" id="PTHR35008:SF8">
    <property type="entry name" value="ALCOHOL DEHYDROGENASE CYTOCHROME C SUBUNIT"/>
    <property type="match status" value="1"/>
</dbReference>
<evidence type="ECO:0000256" key="6">
    <source>
        <dbReference type="ARBA" id="ARBA00022729"/>
    </source>
</evidence>
<evidence type="ECO:0000313" key="14">
    <source>
        <dbReference type="EMBL" id="MFH8134955.1"/>
    </source>
</evidence>
<sequence length="408" mass="45401">MKTRHLLSAAALLCSALSTFATQAQPDYDQIKRGQYIAVLGDCTACHTTDPAKPFAGGVKLQTPFGTLVGANITPDRETGIGDWSYEQFRRAMNEGLGQHGERLYGAMPYTAYTKMKEKDVQDLWAYMQTLQPYHNPVETNLLPFPFNMRNTLIFWNWINFGKGEYQPDRNKSEQWNRGAYLVQSLGHCGTCHTPKNLLGGDKNSEFLHGSEVEDWYAPNITANEHIGLGKWTQEDIVTYLRTGVNRYAIASGPMADAVRHSTQHWRDEDLQAVAVYLKDNEKSDDKQPQPLDANDERMKQGALVYEAKCSACHAPGGRGERNIFPQLANNPLVNQPNVTSLLHVVLAGSRGVDTDARPTAPAMPSFAGKLSDEQIAAVLTYVRNSWGNAAEPVKADQVKQMKQDLKN</sequence>
<gene>
    <name evidence="14" type="ORF">ABU178_12340</name>
</gene>
<dbReference type="InterPro" id="IPR014353">
    <property type="entry name" value="Membr-bd_ADH_cyt_c"/>
</dbReference>
<feature type="signal peptide" evidence="12">
    <location>
        <begin position="1"/>
        <end position="24"/>
    </location>
</feature>
<keyword evidence="2" id="KW-0813">Transport</keyword>
<proteinExistence type="predicted"/>
<evidence type="ECO:0000256" key="2">
    <source>
        <dbReference type="ARBA" id="ARBA00022448"/>
    </source>
</evidence>
<evidence type="ECO:0000313" key="15">
    <source>
        <dbReference type="Proteomes" id="UP001611251"/>
    </source>
</evidence>
<evidence type="ECO:0000259" key="13">
    <source>
        <dbReference type="PROSITE" id="PS51007"/>
    </source>
</evidence>
<evidence type="ECO:0000256" key="8">
    <source>
        <dbReference type="ARBA" id="ARBA00022982"/>
    </source>
</evidence>
<evidence type="ECO:0000256" key="7">
    <source>
        <dbReference type="ARBA" id="ARBA00022737"/>
    </source>
</evidence>
<dbReference type="SUPFAM" id="SSF46626">
    <property type="entry name" value="Cytochrome c"/>
    <property type="match status" value="3"/>
</dbReference>
<keyword evidence="5 11" id="KW-0479">Metal-binding</keyword>
<dbReference type="Gene3D" id="1.10.760.10">
    <property type="entry name" value="Cytochrome c-like domain"/>
    <property type="match status" value="2"/>
</dbReference>
<evidence type="ECO:0000256" key="11">
    <source>
        <dbReference type="PROSITE-ProRule" id="PRU00433"/>
    </source>
</evidence>
<dbReference type="InterPro" id="IPR036909">
    <property type="entry name" value="Cyt_c-like_dom_sf"/>
</dbReference>
<comment type="caution">
    <text evidence="14">The sequence shown here is derived from an EMBL/GenBank/DDBJ whole genome shotgun (WGS) entry which is preliminary data.</text>
</comment>
<dbReference type="InterPro" id="IPR051459">
    <property type="entry name" value="Cytochrome_c-type_DH"/>
</dbReference>
<evidence type="ECO:0000256" key="12">
    <source>
        <dbReference type="SAM" id="SignalP"/>
    </source>
</evidence>
<keyword evidence="7" id="KW-0677">Repeat</keyword>
<dbReference type="InterPro" id="IPR009056">
    <property type="entry name" value="Cyt_c-like_dom"/>
</dbReference>
<keyword evidence="9 11" id="KW-0408">Iron</keyword>
<keyword evidence="8" id="KW-0249">Electron transport</keyword>